<organism evidence="2">
    <name type="scientific">Candidatus Kentrum sp. TC</name>
    <dbReference type="NCBI Taxonomy" id="2126339"/>
    <lineage>
        <taxon>Bacteria</taxon>
        <taxon>Pseudomonadati</taxon>
        <taxon>Pseudomonadota</taxon>
        <taxon>Gammaproteobacteria</taxon>
        <taxon>Candidatus Kentrum</taxon>
    </lineage>
</organism>
<feature type="transmembrane region" description="Helical" evidence="1">
    <location>
        <begin position="28"/>
        <end position="51"/>
    </location>
</feature>
<reference evidence="2" key="1">
    <citation type="submission" date="2019-02" db="EMBL/GenBank/DDBJ databases">
        <authorList>
            <person name="Gruber-Vodicka R. H."/>
            <person name="Seah K. B. B."/>
        </authorList>
    </citation>
    <scope>NUCLEOTIDE SEQUENCE</scope>
    <source>
        <strain evidence="2">BECK_BZ123</strain>
    </source>
</reference>
<sequence>MKDNSNRVKNMNHIGISSLSAISRLPQLGAIGIAFLVGLIGMGITGITLFNEYHAKQLSNRRLPLGTWNSKVSLENHTLESFDNSKDGFLMRIGENAHLASVAQQCFTPVFDGYYLGSKAIFFVSNPKVSEAIFWLRPLAAPGITGEACPNLPIQYPQHLPTCLFFRRGIDITGLDHDE</sequence>
<evidence type="ECO:0000313" key="2">
    <source>
        <dbReference type="EMBL" id="VFK48436.1"/>
    </source>
</evidence>
<protein>
    <submittedName>
        <fullName evidence="2">Uncharacterized protein</fullName>
    </submittedName>
</protein>
<keyword evidence="1" id="KW-1133">Transmembrane helix</keyword>
<evidence type="ECO:0000256" key="1">
    <source>
        <dbReference type="SAM" id="Phobius"/>
    </source>
</evidence>
<accession>A0A450Z3S2</accession>
<keyword evidence="1" id="KW-0472">Membrane</keyword>
<dbReference type="AlphaFoldDB" id="A0A450Z3S2"/>
<keyword evidence="1" id="KW-0812">Transmembrane</keyword>
<name>A0A450Z3S2_9GAMM</name>
<gene>
    <name evidence="2" type="ORF">BECKTC1821D_GA0114238_10617</name>
</gene>
<proteinExistence type="predicted"/>
<dbReference type="EMBL" id="CAADFS010000061">
    <property type="protein sequence ID" value="VFK48436.1"/>
    <property type="molecule type" value="Genomic_DNA"/>
</dbReference>